<keyword evidence="2" id="KW-1185">Reference proteome</keyword>
<dbReference type="Proteomes" id="UP000078200">
    <property type="component" value="Unassembled WGS sequence"/>
</dbReference>
<evidence type="ECO:0000313" key="1">
    <source>
        <dbReference type="EnsemblMetazoa" id="GAUT000410-PA"/>
    </source>
</evidence>
<dbReference type="VEuPathDB" id="VectorBase:GAUT000410"/>
<dbReference type="AlphaFoldDB" id="A0A1A9UD26"/>
<proteinExistence type="predicted"/>
<name>A0A1A9UD26_GLOAU</name>
<organism evidence="1 2">
    <name type="scientific">Glossina austeni</name>
    <name type="common">Savannah tsetse fly</name>
    <dbReference type="NCBI Taxonomy" id="7395"/>
    <lineage>
        <taxon>Eukaryota</taxon>
        <taxon>Metazoa</taxon>
        <taxon>Ecdysozoa</taxon>
        <taxon>Arthropoda</taxon>
        <taxon>Hexapoda</taxon>
        <taxon>Insecta</taxon>
        <taxon>Pterygota</taxon>
        <taxon>Neoptera</taxon>
        <taxon>Endopterygota</taxon>
        <taxon>Diptera</taxon>
        <taxon>Brachycera</taxon>
        <taxon>Muscomorpha</taxon>
        <taxon>Hippoboscoidea</taxon>
        <taxon>Glossinidae</taxon>
        <taxon>Glossina</taxon>
    </lineage>
</organism>
<dbReference type="EnsemblMetazoa" id="GAUT000410-RA">
    <property type="protein sequence ID" value="GAUT000410-PA"/>
    <property type="gene ID" value="GAUT000410"/>
</dbReference>
<evidence type="ECO:0000313" key="2">
    <source>
        <dbReference type="Proteomes" id="UP000078200"/>
    </source>
</evidence>
<reference evidence="1" key="1">
    <citation type="submission" date="2020-05" db="UniProtKB">
        <authorList>
            <consortium name="EnsemblMetazoa"/>
        </authorList>
    </citation>
    <scope>IDENTIFICATION</scope>
    <source>
        <strain evidence="1">TTRI</strain>
    </source>
</reference>
<accession>A0A1A9UD26</accession>
<protein>
    <submittedName>
        <fullName evidence="1">Uncharacterized protein</fullName>
    </submittedName>
</protein>
<sequence>MNHYISLLITEVFHDADIRVEHTVEEATRLLTIQAAQTATSGRIATPSSMMRSLTPSIAQNEVSSLLKVNFEATGAAIKQQPALQRPNGAFVFNIQQQLAVECTIECIINDNLEQQKLERIYNNAQPDYLWHIRRRDFKSREELLELAEAYRQEIGTESSPRSNDTERQAKLIVAKVVIVGECAAIIDKEATTSFVSERFAQEICGRYRGIPRQAFRWQTRLIGV</sequence>